<reference evidence="2 3" key="1">
    <citation type="journal article" date="1998" name="Science">
        <title>Genome sequence of the nematode C. elegans: a platform for investigating biology.</title>
        <authorList>
            <consortium name="The C. elegans sequencing consortium"/>
            <person name="Sulson J.E."/>
            <person name="Waterston R."/>
        </authorList>
    </citation>
    <scope>NUCLEOTIDE SEQUENCE [LARGE SCALE GENOMIC DNA]</scope>
    <source>
        <strain evidence="2 3">Bristol N2</strain>
    </source>
</reference>
<organism evidence="2 3">
    <name type="scientific">Caenorhabditis elegans</name>
    <dbReference type="NCBI Taxonomy" id="6239"/>
    <lineage>
        <taxon>Eukaryota</taxon>
        <taxon>Metazoa</taxon>
        <taxon>Ecdysozoa</taxon>
        <taxon>Nematoda</taxon>
        <taxon>Chromadorea</taxon>
        <taxon>Rhabditida</taxon>
        <taxon>Rhabditina</taxon>
        <taxon>Rhabditomorpha</taxon>
        <taxon>Rhabditoidea</taxon>
        <taxon>Rhabditidae</taxon>
        <taxon>Peloderinae</taxon>
        <taxon>Caenorhabditis</taxon>
    </lineage>
</organism>
<dbReference type="PIR" id="T22136">
    <property type="entry name" value="T22136"/>
</dbReference>
<dbReference type="Proteomes" id="UP000001940">
    <property type="component" value="Chromosome II"/>
</dbReference>
<evidence type="ECO:0000256" key="1">
    <source>
        <dbReference type="SAM" id="MobiDB-lite"/>
    </source>
</evidence>
<evidence type="ECO:0000313" key="4">
    <source>
        <dbReference type="WormBase" id="F43G6.10"/>
    </source>
</evidence>
<dbReference type="WormBase" id="F43G6.10">
    <property type="protein sequence ID" value="CE20790"/>
    <property type="gene ID" value="WBGene00009662"/>
</dbReference>
<dbReference type="UCSC" id="F43G6.10">
    <property type="organism name" value="c. elegans"/>
</dbReference>
<dbReference type="AGR" id="WB:WBGene00009662"/>
<feature type="region of interest" description="Disordered" evidence="1">
    <location>
        <begin position="1"/>
        <end position="90"/>
    </location>
</feature>
<dbReference type="PaxDb" id="6239-F43G6.10"/>
<dbReference type="Bgee" id="WBGene00009662">
    <property type="expression patterns" value="Expressed in embryo and 3 other cell types or tissues"/>
</dbReference>
<dbReference type="InParanoid" id="Q9XVX2"/>
<dbReference type="PeptideAtlas" id="Q9XVX2"/>
<dbReference type="AlphaFoldDB" id="Q9XVX2"/>
<accession>Q9XVX2</accession>
<dbReference type="HOGENOM" id="CLU_2485360_0_0_1"/>
<name>Q9XVX2_CAEEL</name>
<dbReference type="EMBL" id="BX284602">
    <property type="protein sequence ID" value="CAA90403.1"/>
    <property type="molecule type" value="Genomic_DNA"/>
</dbReference>
<evidence type="ECO:0000313" key="2">
    <source>
        <dbReference type="EMBL" id="CAA90403.1"/>
    </source>
</evidence>
<sequence>MGGCFSRRNNEVGQRPNLQPPLPPAQVERIGDPIVRDPAEPAQPMFLPPRQPPGQAPNPRTVEIIHDELEQEPEAVGAPAAEEEQLDHQQ</sequence>
<protein>
    <submittedName>
        <fullName evidence="2">Small hydrophilic protein</fullName>
    </submittedName>
</protein>
<gene>
    <name evidence="2" type="ORF">CELE_F43G6.10</name>
    <name evidence="2 4" type="ORF">F43G6.10</name>
</gene>
<feature type="compositionally biased region" description="Basic and acidic residues" evidence="1">
    <location>
        <begin position="29"/>
        <end position="39"/>
    </location>
</feature>
<evidence type="ECO:0000313" key="3">
    <source>
        <dbReference type="Proteomes" id="UP000001940"/>
    </source>
</evidence>
<proteinExistence type="evidence at protein level"/>
<feature type="compositionally biased region" description="Pro residues" evidence="1">
    <location>
        <begin position="46"/>
        <end position="56"/>
    </location>
</feature>
<dbReference type="STRING" id="6239.F43G6.10.1"/>
<feature type="compositionally biased region" description="Acidic residues" evidence="1">
    <location>
        <begin position="81"/>
        <end position="90"/>
    </location>
</feature>
<keyword evidence="3" id="KW-1185">Reference proteome</keyword>
<evidence type="ECO:0007829" key="5">
    <source>
        <dbReference type="PeptideAtlas" id="Q9XVX2"/>
    </source>
</evidence>
<keyword evidence="5" id="KW-1267">Proteomics identification</keyword>